<reference evidence="1 2" key="1">
    <citation type="submission" date="2019-03" db="EMBL/GenBank/DDBJ databases">
        <title>Genomic Encyclopedia of Type Strains, Phase IV (KMG-IV): sequencing the most valuable type-strain genomes for metagenomic binning, comparative biology and taxonomic classification.</title>
        <authorList>
            <person name="Goeker M."/>
        </authorList>
    </citation>
    <scope>NUCLEOTIDE SEQUENCE [LARGE SCALE GENOMIC DNA]</scope>
    <source>
        <strain evidence="1 2">DSM 15969</strain>
    </source>
</reference>
<gene>
    <name evidence="1" type="ORF">EV210_103275</name>
</gene>
<protein>
    <submittedName>
        <fullName evidence="1">Uncharacterized protein</fullName>
    </submittedName>
</protein>
<proteinExistence type="predicted"/>
<name>A0A4R1Q431_9FIRM</name>
<dbReference type="RefSeq" id="WP_132077101.1">
    <property type="nucleotide sequence ID" value="NZ_SLUI01000003.1"/>
</dbReference>
<sequence length="478" mass="49180">MAYTGLKPADTQTLAQGPADIRNELEGLVTGQVVDAGLLNGIAAGNAAGKIPISNGMLNINLNADKVDGMDASAFAAAGHTHNAATTEISGFMSTTDKSKLDGIATGAQVNQNTFSNVRVGSTTIQADSAADTLELLAGNNIALTPDATNDRVTIAVTGKVANAAIADTAAACTGNAATATMASLCTGNAATATKLATARTITISGKAAGTATAFDGNSNITIPITAITADTCTGNAATASSAVICTGNAATATRLASSRNISLAGDVTGGASFDGSANIVISATVADDSHKHTANTLDIKNDWWQFVNKVTIGADTASFTISELDMASKEYMFQIDTLGCAYASTGGYYLYVYPNTTTQTNTSDYGYVATSGKGEGNRYTLICGTLYNSEYPPENKSISRRTICAWVTKDNYAQMQLMPTFDSYYGFTNAIYMSANQITASAWNSVTFYSTNGGSNAALVVGIRSGTVCRVYSRPGN</sequence>
<dbReference type="Proteomes" id="UP000295063">
    <property type="component" value="Unassembled WGS sequence"/>
</dbReference>
<accession>A0A4R1Q431</accession>
<comment type="caution">
    <text evidence="1">The sequence shown here is derived from an EMBL/GenBank/DDBJ whole genome shotgun (WGS) entry which is preliminary data.</text>
</comment>
<evidence type="ECO:0000313" key="2">
    <source>
        <dbReference type="Proteomes" id="UP000295063"/>
    </source>
</evidence>
<keyword evidence="2" id="KW-1185">Reference proteome</keyword>
<dbReference type="OrthoDB" id="2650917at2"/>
<dbReference type="AlphaFoldDB" id="A0A4R1Q431"/>
<dbReference type="EMBL" id="SLUI01000003">
    <property type="protein sequence ID" value="TCL38792.1"/>
    <property type="molecule type" value="Genomic_DNA"/>
</dbReference>
<evidence type="ECO:0000313" key="1">
    <source>
        <dbReference type="EMBL" id="TCL38792.1"/>
    </source>
</evidence>
<organism evidence="1 2">
    <name type="scientific">Anaerospora hongkongensis</name>
    <dbReference type="NCBI Taxonomy" id="244830"/>
    <lineage>
        <taxon>Bacteria</taxon>
        <taxon>Bacillati</taxon>
        <taxon>Bacillota</taxon>
        <taxon>Negativicutes</taxon>
        <taxon>Selenomonadales</taxon>
        <taxon>Sporomusaceae</taxon>
        <taxon>Anaerospora</taxon>
    </lineage>
</organism>